<proteinExistence type="predicted"/>
<dbReference type="PANTHER" id="PTHR22916">
    <property type="entry name" value="GLYCOSYLTRANSFERASE"/>
    <property type="match status" value="1"/>
</dbReference>
<dbReference type="InterPro" id="IPR029044">
    <property type="entry name" value="Nucleotide-diphossugar_trans"/>
</dbReference>
<keyword evidence="2" id="KW-0328">Glycosyltransferase</keyword>
<organism evidence="2 3">
    <name type="scientific">Slackia piriformis</name>
    <dbReference type="NCBI Taxonomy" id="626934"/>
    <lineage>
        <taxon>Bacteria</taxon>
        <taxon>Bacillati</taxon>
        <taxon>Actinomycetota</taxon>
        <taxon>Coriobacteriia</taxon>
        <taxon>Eggerthellales</taxon>
        <taxon>Eggerthellaceae</taxon>
        <taxon>Slackia</taxon>
    </lineage>
</organism>
<name>A0A943V0Z3_9ACTN</name>
<reference evidence="2" key="1">
    <citation type="submission" date="2021-02" db="EMBL/GenBank/DDBJ databases">
        <title>Infant gut strain persistence is associated with maternal origin, phylogeny, and functional potential including surface adhesion and iron acquisition.</title>
        <authorList>
            <person name="Lou Y.C."/>
        </authorList>
    </citation>
    <scope>NUCLEOTIDE SEQUENCE</scope>
    <source>
        <strain evidence="2">L2_039_000G1_dasL2_039_000G1_concoct_11</strain>
    </source>
</reference>
<gene>
    <name evidence="2" type="ORF">KH142_06865</name>
</gene>
<dbReference type="Proteomes" id="UP000727506">
    <property type="component" value="Unassembled WGS sequence"/>
</dbReference>
<keyword evidence="2" id="KW-0808">Transferase</keyword>
<evidence type="ECO:0000259" key="1">
    <source>
        <dbReference type="Pfam" id="PF00535"/>
    </source>
</evidence>
<evidence type="ECO:0000313" key="2">
    <source>
        <dbReference type="EMBL" id="MBS6941181.1"/>
    </source>
</evidence>
<dbReference type="CDD" id="cd00761">
    <property type="entry name" value="Glyco_tranf_GTA_type"/>
    <property type="match status" value="1"/>
</dbReference>
<accession>A0A943V0Z3</accession>
<dbReference type="InterPro" id="IPR001173">
    <property type="entry name" value="Glyco_trans_2-like"/>
</dbReference>
<dbReference type="AlphaFoldDB" id="A0A943V0Z3"/>
<comment type="caution">
    <text evidence="2">The sequence shown here is derived from an EMBL/GenBank/DDBJ whole genome shotgun (WGS) entry which is preliminary data.</text>
</comment>
<dbReference type="EC" id="2.4.-.-" evidence="2"/>
<dbReference type="Pfam" id="PF00535">
    <property type="entry name" value="Glycos_transf_2"/>
    <property type="match status" value="1"/>
</dbReference>
<dbReference type="PANTHER" id="PTHR22916:SF3">
    <property type="entry name" value="UDP-GLCNAC:BETAGAL BETA-1,3-N-ACETYLGLUCOSAMINYLTRANSFERASE-LIKE PROTEIN 1"/>
    <property type="match status" value="1"/>
</dbReference>
<dbReference type="SUPFAM" id="SSF53448">
    <property type="entry name" value="Nucleotide-diphospho-sugar transferases"/>
    <property type="match status" value="1"/>
</dbReference>
<dbReference type="Gene3D" id="3.90.550.10">
    <property type="entry name" value="Spore Coat Polysaccharide Biosynthesis Protein SpsA, Chain A"/>
    <property type="match status" value="1"/>
</dbReference>
<protein>
    <submittedName>
        <fullName evidence="2">Glycosyltransferase</fullName>
        <ecNumber evidence="2">2.4.-.-</ecNumber>
    </submittedName>
</protein>
<evidence type="ECO:0000313" key="3">
    <source>
        <dbReference type="Proteomes" id="UP000727506"/>
    </source>
</evidence>
<dbReference type="GO" id="GO:0016758">
    <property type="term" value="F:hexosyltransferase activity"/>
    <property type="evidence" value="ECO:0007669"/>
    <property type="project" value="UniProtKB-ARBA"/>
</dbReference>
<dbReference type="EMBL" id="JAGZSV010000128">
    <property type="protein sequence ID" value="MBS6941181.1"/>
    <property type="molecule type" value="Genomic_DNA"/>
</dbReference>
<feature type="domain" description="Glycosyltransferase 2-like" evidence="1">
    <location>
        <begin position="11"/>
        <end position="136"/>
    </location>
</feature>
<sequence>MSALEHTPKVSILVPVYNVERFLPQCLDSLVAQTLEDIQIICINDGSTDGSLEILERYAARDSRIEIIDKPNSGYGASMNCGLDAARGEYIGITESDDFASKTMFAKLYRYAKRHDCDLVKSNYYEYCAGADTKMEPFAGFPYKKVFDPVDCKDIIKVLPIIWTGLYRRQMLLDANIRFNETPGASFQDTSFVHRVWFAARRVAILRGRYLHYRVDNANSSVKSASKVFEVCGEYALTEAFLREDAARFEKFAALLQVMKLDTYRWNYNRIADDCKPSFVQKWSEEFRAARDEGVLDRDYFSEGDWALVQELLEDAEGFCANHAEL</sequence>